<feature type="binding site" evidence="16">
    <location>
        <position position="208"/>
    </location>
    <ligand>
        <name>ATP</name>
        <dbReference type="ChEBI" id="CHEBI:30616"/>
        <label>1</label>
    </ligand>
</feature>
<dbReference type="InterPro" id="IPR011761">
    <property type="entry name" value="ATP-grasp"/>
</dbReference>
<feature type="binding site" evidence="16">
    <location>
        <position position="239"/>
    </location>
    <ligand>
        <name>ATP</name>
        <dbReference type="ChEBI" id="CHEBI:30616"/>
        <label>1</label>
    </ligand>
</feature>
<evidence type="ECO:0000256" key="12">
    <source>
        <dbReference type="ARBA" id="ARBA00022975"/>
    </source>
</evidence>
<keyword evidence="5 16" id="KW-0436">Ligase</keyword>
<protein>
    <recommendedName>
        <fullName evidence="16">Carbamoyl phosphate synthase large chain</fullName>
        <ecNumber evidence="16">6.3.4.16</ecNumber>
        <ecNumber evidence="16">6.3.5.5</ecNumber>
    </recommendedName>
    <alternativeName>
        <fullName evidence="16">Carbamoyl phosphate synthetase ammonia chain</fullName>
    </alternativeName>
</protein>
<dbReference type="GO" id="GO:0004088">
    <property type="term" value="F:carbamoyl-phosphate synthase (glutamine-hydrolyzing) activity"/>
    <property type="evidence" value="ECO:0007669"/>
    <property type="project" value="UniProtKB-UniRule"/>
</dbReference>
<evidence type="ECO:0000256" key="8">
    <source>
        <dbReference type="ARBA" id="ARBA00022737"/>
    </source>
</evidence>
<comment type="caution">
    <text evidence="16">Lacks conserved residue(s) required for the propagation of feature annotation.</text>
</comment>
<keyword evidence="7" id="KW-0479">Metal-binding</keyword>
<dbReference type="PROSITE" id="PS00867">
    <property type="entry name" value="CPSASE_2"/>
    <property type="match status" value="2"/>
</dbReference>
<feature type="region of interest" description="Carbamoyl phosphate synthetic domain" evidence="16">
    <location>
        <begin position="545"/>
        <end position="927"/>
    </location>
</feature>
<dbReference type="EC" id="6.3.5.5" evidence="16"/>
<dbReference type="UniPathway" id="UPA00068">
    <property type="reaction ID" value="UER00171"/>
</dbReference>
<feature type="binding site" evidence="16">
    <location>
        <position position="830"/>
    </location>
    <ligand>
        <name>Mn(2+)</name>
        <dbReference type="ChEBI" id="CHEBI:29035"/>
        <label>4</label>
    </ligand>
</feature>
<feature type="domain" description="ATP-grasp" evidence="17">
    <location>
        <begin position="131"/>
        <end position="325"/>
    </location>
</feature>
<dbReference type="SUPFAM" id="SSF52440">
    <property type="entry name" value="PreATP-grasp domain"/>
    <property type="match status" value="2"/>
</dbReference>
<dbReference type="EMBL" id="CP016379">
    <property type="protein sequence ID" value="AZR73007.1"/>
    <property type="molecule type" value="Genomic_DNA"/>
</dbReference>
<comment type="subunit">
    <text evidence="16">Composed of two chains; the small (or glutamine) chain promotes the hydrolysis of glutamine to ammonia, which is used by the large (or ammonia) chain to synthesize carbamoyl phosphate. Tetramer of heterodimers (alpha,beta)4.</text>
</comment>
<evidence type="ECO:0000256" key="7">
    <source>
        <dbReference type="ARBA" id="ARBA00022723"/>
    </source>
</evidence>
<feature type="binding site" evidence="16">
    <location>
        <position position="298"/>
    </location>
    <ligand>
        <name>Mn(2+)</name>
        <dbReference type="ChEBI" id="CHEBI:29035"/>
        <label>2</label>
    </ligand>
</feature>
<feature type="binding site" evidence="16">
    <location>
        <position position="296"/>
    </location>
    <ligand>
        <name>ATP</name>
        <dbReference type="ChEBI" id="CHEBI:30616"/>
        <label>1</label>
    </ligand>
</feature>
<name>A0A3Q9HQ27_9FIRM</name>
<dbReference type="GO" id="GO:0005737">
    <property type="term" value="C:cytoplasm"/>
    <property type="evidence" value="ECO:0007669"/>
    <property type="project" value="TreeGrafter"/>
</dbReference>
<dbReference type="Pfam" id="PF02786">
    <property type="entry name" value="CPSase_L_D2"/>
    <property type="match status" value="2"/>
</dbReference>
<dbReference type="InterPro" id="IPR013815">
    <property type="entry name" value="ATP_grasp_subdomain_1"/>
</dbReference>
<dbReference type="PROSITE" id="PS51855">
    <property type="entry name" value="MGS"/>
    <property type="match status" value="1"/>
</dbReference>
<dbReference type="CDD" id="cd01424">
    <property type="entry name" value="MGS_CPS_II"/>
    <property type="match status" value="1"/>
</dbReference>
<keyword evidence="20" id="KW-1185">Reference proteome</keyword>
<dbReference type="EC" id="6.3.4.16" evidence="16"/>
<dbReference type="InterPro" id="IPR005483">
    <property type="entry name" value="CPSase_dom"/>
</dbReference>
<dbReference type="InterPro" id="IPR005480">
    <property type="entry name" value="CPSase_lsu_oligo"/>
</dbReference>
<dbReference type="Gene3D" id="3.40.50.20">
    <property type="match status" value="2"/>
</dbReference>
<evidence type="ECO:0000256" key="9">
    <source>
        <dbReference type="ARBA" id="ARBA00022741"/>
    </source>
</evidence>
<feature type="binding site" evidence="16">
    <location>
        <position position="282"/>
    </location>
    <ligand>
        <name>Mn(2+)</name>
        <dbReference type="ChEBI" id="CHEBI:29035"/>
        <label>1</label>
    </ligand>
</feature>
<comment type="pathway">
    <text evidence="16">Pyrimidine metabolism; UMP biosynthesis via de novo pathway; (S)-dihydroorotate from bicarbonate: step 1/3.</text>
</comment>
<dbReference type="PRINTS" id="PR00098">
    <property type="entry name" value="CPSASE"/>
</dbReference>
<dbReference type="SMART" id="SM01096">
    <property type="entry name" value="CPSase_L_D3"/>
    <property type="match status" value="1"/>
</dbReference>
<keyword evidence="11" id="KW-0460">Magnesium</keyword>
<keyword evidence="9 16" id="KW-0547">Nucleotide-binding</keyword>
<feature type="binding site" evidence="16">
    <location>
        <position position="127"/>
    </location>
    <ligand>
        <name>ATP</name>
        <dbReference type="ChEBI" id="CHEBI:30616"/>
        <label>1</label>
    </ligand>
</feature>
<feature type="binding site" evidence="16">
    <location>
        <position position="282"/>
    </location>
    <ligand>
        <name>Mg(2+)</name>
        <dbReference type="ChEBI" id="CHEBI:18420"/>
        <label>1</label>
    </ligand>
</feature>
<dbReference type="AlphaFoldDB" id="A0A3Q9HQ27"/>
<dbReference type="SUPFAM" id="SSF48108">
    <property type="entry name" value="Carbamoyl phosphate synthetase, large subunit connection domain"/>
    <property type="match status" value="1"/>
</dbReference>
<feature type="binding site" evidence="16">
    <location>
        <position position="749"/>
    </location>
    <ligand>
        <name>ATP</name>
        <dbReference type="ChEBI" id="CHEBI:30616"/>
        <label>2</label>
    </ligand>
</feature>
<dbReference type="NCBIfam" id="NF003671">
    <property type="entry name" value="PRK05294.1"/>
    <property type="match status" value="1"/>
</dbReference>
<comment type="similarity">
    <text evidence="3 16">Belongs to the CarB family.</text>
</comment>
<evidence type="ECO:0000256" key="5">
    <source>
        <dbReference type="ARBA" id="ARBA00022598"/>
    </source>
</evidence>
<comment type="cofactor">
    <cofactor evidence="1">
        <name>Mn(2+)</name>
        <dbReference type="ChEBI" id="CHEBI:29035"/>
    </cofactor>
</comment>
<gene>
    <name evidence="16" type="primary">carB</name>
    <name evidence="19" type="ORF">BBF96_06115</name>
</gene>
<feature type="binding site" evidence="16">
    <location>
        <position position="173"/>
    </location>
    <ligand>
        <name>ATP</name>
        <dbReference type="ChEBI" id="CHEBI:30616"/>
        <label>1</label>
    </ligand>
</feature>
<comment type="function">
    <text evidence="16">Large subunit of the glutamine-dependent carbamoyl phosphate synthetase (CPSase). CPSase catalyzes the formation of carbamoyl phosphate from the ammonia moiety of glutamine, carbonate, and phosphate donated by ATP, constituting the first step of 2 biosynthetic pathways, one leading to arginine and/or urea and the other to pyrimidine nucleotides. The large subunit (synthetase) binds the substrates ammonia (free or transferred from glutamine from the small subunit), hydrogencarbonate and ATP and carries out an ATP-coupled ligase reaction, activating hydrogencarbonate by forming carboxy phosphate which reacts with ammonia to form carbamoyl phosphate.</text>
</comment>
<dbReference type="Gene3D" id="3.40.50.1380">
    <property type="entry name" value="Methylglyoxal synthase-like domain"/>
    <property type="match status" value="1"/>
</dbReference>
<dbReference type="InterPro" id="IPR036914">
    <property type="entry name" value="MGS-like_dom_sf"/>
</dbReference>
<dbReference type="Pfam" id="PF25596">
    <property type="entry name" value="CPSase_L_D1"/>
    <property type="match status" value="2"/>
</dbReference>
<feature type="binding site" evidence="16">
    <location>
        <position position="206"/>
    </location>
    <ligand>
        <name>ATP</name>
        <dbReference type="ChEBI" id="CHEBI:30616"/>
        <label>1</label>
    </ligand>
</feature>
<dbReference type="PROSITE" id="PS50975">
    <property type="entry name" value="ATP_GRASP"/>
    <property type="match status" value="2"/>
</dbReference>
<dbReference type="HAMAP" id="MF_01210_B">
    <property type="entry name" value="CPSase_L_chain_B"/>
    <property type="match status" value="1"/>
</dbReference>
<dbReference type="FunFam" id="3.30.470.20:FF:000026">
    <property type="entry name" value="Carbamoyl-phosphate synthase large chain"/>
    <property type="match status" value="1"/>
</dbReference>
<proteinExistence type="inferred from homology"/>
<feature type="binding site" evidence="16">
    <location>
        <position position="817"/>
    </location>
    <ligand>
        <name>Mg(2+)</name>
        <dbReference type="ChEBI" id="CHEBI:18420"/>
        <label>3</label>
    </ligand>
</feature>
<feature type="binding site" evidence="16">
    <location>
        <position position="296"/>
    </location>
    <ligand>
        <name>Mn(2+)</name>
        <dbReference type="ChEBI" id="CHEBI:29035"/>
        <label>2</label>
    </ligand>
</feature>
<dbReference type="GO" id="GO:0005524">
    <property type="term" value="F:ATP binding"/>
    <property type="evidence" value="ECO:0007669"/>
    <property type="project" value="UniProtKB-UniRule"/>
</dbReference>
<feature type="domain" description="ATP-grasp" evidence="17">
    <location>
        <begin position="669"/>
        <end position="859"/>
    </location>
</feature>
<feature type="binding site" evidence="16">
    <location>
        <position position="830"/>
    </location>
    <ligand>
        <name>ATP</name>
        <dbReference type="ChEBI" id="CHEBI:30616"/>
        <label>2</label>
    </ligand>
</feature>
<comment type="pathway">
    <text evidence="2 16">Amino-acid biosynthesis; L-arginine biosynthesis; carbamoyl phosphate from bicarbonate: step 1/1.</text>
</comment>
<dbReference type="InterPro" id="IPR058047">
    <property type="entry name" value="CPSase_preATP-grasp"/>
</dbReference>
<dbReference type="GO" id="GO:0004087">
    <property type="term" value="F:carbamoyl-phosphate synthase (ammonia) activity"/>
    <property type="evidence" value="ECO:0007669"/>
    <property type="project" value="UniProtKB-EC"/>
</dbReference>
<feature type="binding site" evidence="16">
    <location>
        <position position="241"/>
    </location>
    <ligand>
        <name>ATP</name>
        <dbReference type="ChEBI" id="CHEBI:30616"/>
        <label>1</label>
    </ligand>
</feature>
<dbReference type="GO" id="GO:0006526">
    <property type="term" value="P:L-arginine biosynthetic process"/>
    <property type="evidence" value="ECO:0007669"/>
    <property type="project" value="UniProtKB-UniRule"/>
</dbReference>
<feature type="domain" description="MGS-like" evidence="18">
    <location>
        <begin position="928"/>
        <end position="1070"/>
    </location>
</feature>
<dbReference type="InterPro" id="IPR005479">
    <property type="entry name" value="CPAse_ATP-bd"/>
</dbReference>
<dbReference type="GO" id="GO:0006541">
    <property type="term" value="P:glutamine metabolic process"/>
    <property type="evidence" value="ECO:0007669"/>
    <property type="project" value="TreeGrafter"/>
</dbReference>
<evidence type="ECO:0000256" key="2">
    <source>
        <dbReference type="ARBA" id="ARBA00005077"/>
    </source>
</evidence>
<dbReference type="SMART" id="SM00851">
    <property type="entry name" value="MGS"/>
    <property type="match status" value="1"/>
</dbReference>
<feature type="binding site" evidence="16">
    <location>
        <position position="817"/>
    </location>
    <ligand>
        <name>ATP</name>
        <dbReference type="ChEBI" id="CHEBI:30616"/>
        <label>2</label>
    </ligand>
</feature>
<dbReference type="FunFam" id="3.30.470.20:FF:000001">
    <property type="entry name" value="Carbamoyl-phosphate synthase large chain"/>
    <property type="match status" value="1"/>
</dbReference>
<evidence type="ECO:0000256" key="16">
    <source>
        <dbReference type="HAMAP-Rule" id="MF_01210"/>
    </source>
</evidence>
<dbReference type="InterPro" id="IPR016185">
    <property type="entry name" value="PreATP-grasp_dom_sf"/>
</dbReference>
<dbReference type="InterPro" id="IPR036897">
    <property type="entry name" value="CarbamoylP_synth_lsu_oligo_sf"/>
</dbReference>
<accession>A0A3Q9HQ27</accession>
<feature type="binding site" evidence="16">
    <location>
        <position position="832"/>
    </location>
    <ligand>
        <name>Mg(2+)</name>
        <dbReference type="ChEBI" id="CHEBI:18420"/>
        <label>4</label>
    </ligand>
</feature>
<dbReference type="Pfam" id="PF02787">
    <property type="entry name" value="CPSase_L_D3"/>
    <property type="match status" value="1"/>
</dbReference>
<dbReference type="FunFam" id="3.40.50.20:FF:000001">
    <property type="entry name" value="Carbamoyl-phosphate synthase large chain"/>
    <property type="match status" value="1"/>
</dbReference>
<dbReference type="KEGG" id="aft:BBF96_06115"/>
<evidence type="ECO:0000256" key="11">
    <source>
        <dbReference type="ARBA" id="ARBA00022842"/>
    </source>
</evidence>
<feature type="binding site" evidence="16">
    <location>
        <position position="745"/>
    </location>
    <ligand>
        <name>ATP</name>
        <dbReference type="ChEBI" id="CHEBI:30616"/>
        <label>2</label>
    </ligand>
</feature>
<evidence type="ECO:0000256" key="13">
    <source>
        <dbReference type="ARBA" id="ARBA00023211"/>
    </source>
</evidence>
<dbReference type="Gene3D" id="1.10.1030.10">
    <property type="entry name" value="Carbamoyl-phosphate synthetase, large subunit oligomerisation domain"/>
    <property type="match status" value="1"/>
</dbReference>
<feature type="binding site" evidence="16">
    <location>
        <position position="296"/>
    </location>
    <ligand>
        <name>Mn(2+)</name>
        <dbReference type="ChEBI" id="CHEBI:29035"/>
        <label>1</label>
    </ligand>
</feature>
<comment type="domain">
    <text evidence="16">The large subunit is composed of 2 ATP-grasp domains that are involved in binding the 2 ATP molecules needed for carbamoyl phosphate synthesis. The N-terminal ATP-grasp domain (referred to as the carboxyphosphate synthetic component) catalyzes the ATP-dependent phosphorylation of hydrogencarbonate to carboxyphosphate and the subsequent nucleophilic attack by ammonia to form a carbamate intermediate. The C-terminal ATP-grasp domain (referred to as the carbamoyl phosphate synthetic component) then catalyzes the phosphorylation of carbamate with the second ATP to form the end product carbamoyl phosphate. The reactive and unstable enzyme intermediates are sequentially channeled from one active site to the next through the interior of the protein over a distance of at least 96 A.</text>
</comment>
<feature type="binding site" evidence="16">
    <location>
        <position position="817"/>
    </location>
    <ligand>
        <name>Mn(2+)</name>
        <dbReference type="ChEBI" id="CHEBI:29035"/>
        <label>3</label>
    </ligand>
</feature>
<dbReference type="HAMAP" id="MF_01210_A">
    <property type="entry name" value="CPSase_L_chain_A"/>
    <property type="match status" value="1"/>
</dbReference>
<dbReference type="PROSITE" id="PS00866">
    <property type="entry name" value="CPSASE_1"/>
    <property type="match status" value="2"/>
</dbReference>
<feature type="binding site" evidence="16">
    <location>
        <position position="777"/>
    </location>
    <ligand>
        <name>ATP</name>
        <dbReference type="ChEBI" id="CHEBI:30616"/>
        <label>2</label>
    </ligand>
</feature>
<keyword evidence="12 16" id="KW-0665">Pyrimidine biosynthesis</keyword>
<reference evidence="19 20" key="1">
    <citation type="submission" date="2016-07" db="EMBL/GenBank/DDBJ databases">
        <title>Genome and transcriptome analysis of iron-reducing fermentative bacteria Anoxybacter fermentans.</title>
        <authorList>
            <person name="Zeng X."/>
            <person name="Shao Z."/>
        </authorList>
    </citation>
    <scope>NUCLEOTIDE SEQUENCE [LARGE SCALE GENOMIC DNA]</scope>
    <source>
        <strain evidence="19 20">DY22613</strain>
    </source>
</reference>
<feature type="binding site" evidence="16">
    <location>
        <position position="282"/>
    </location>
    <ligand>
        <name>ATP</name>
        <dbReference type="ChEBI" id="CHEBI:30616"/>
        <label>1</label>
    </ligand>
</feature>
<feature type="binding site" evidence="16">
    <location>
        <position position="167"/>
    </location>
    <ligand>
        <name>ATP</name>
        <dbReference type="ChEBI" id="CHEBI:30616"/>
        <label>1</label>
    </ligand>
</feature>
<feature type="binding site" evidence="16">
    <location>
        <position position="743"/>
    </location>
    <ligand>
        <name>ATP</name>
        <dbReference type="ChEBI" id="CHEBI:30616"/>
        <label>2</label>
    </ligand>
</feature>
<feature type="binding site" evidence="16">
    <location>
        <position position="832"/>
    </location>
    <ligand>
        <name>Mn(2+)</name>
        <dbReference type="ChEBI" id="CHEBI:29035"/>
        <label>4</label>
    </ligand>
</feature>
<dbReference type="UniPathway" id="UPA00070">
    <property type="reaction ID" value="UER00115"/>
</dbReference>
<dbReference type="GO" id="GO:0046872">
    <property type="term" value="F:metal ion binding"/>
    <property type="evidence" value="ECO:0007669"/>
    <property type="project" value="UniProtKB-KW"/>
</dbReference>
<dbReference type="PANTHER" id="PTHR11405">
    <property type="entry name" value="CARBAMOYLTRANSFERASE FAMILY MEMBER"/>
    <property type="match status" value="1"/>
</dbReference>
<dbReference type="FunFam" id="3.40.50.20:FF:000002">
    <property type="entry name" value="Carbamoyl-phosphate synthase large chain"/>
    <property type="match status" value="1"/>
</dbReference>
<dbReference type="SUPFAM" id="SSF56059">
    <property type="entry name" value="Glutathione synthetase ATP-binding domain-like"/>
    <property type="match status" value="2"/>
</dbReference>
<dbReference type="NCBIfam" id="NF009455">
    <property type="entry name" value="PRK12815.1"/>
    <property type="match status" value="1"/>
</dbReference>
<dbReference type="PANTHER" id="PTHR11405:SF53">
    <property type="entry name" value="CARBAMOYL-PHOSPHATE SYNTHASE [AMMONIA], MITOCHONDRIAL"/>
    <property type="match status" value="1"/>
</dbReference>
<feature type="binding site" evidence="16">
    <location>
        <position position="776"/>
    </location>
    <ligand>
        <name>ATP</name>
        <dbReference type="ChEBI" id="CHEBI:30616"/>
        <label>2</label>
    </ligand>
</feature>
<keyword evidence="10 16" id="KW-0067">ATP-binding</keyword>
<dbReference type="SUPFAM" id="SSF52335">
    <property type="entry name" value="Methylglyoxal synthase-like"/>
    <property type="match status" value="1"/>
</dbReference>
<dbReference type="Gene3D" id="3.30.1490.20">
    <property type="entry name" value="ATP-grasp fold, A domain"/>
    <property type="match status" value="1"/>
</dbReference>
<feature type="binding site" evidence="16">
    <location>
        <position position="830"/>
    </location>
    <ligand>
        <name>Mg(2+)</name>
        <dbReference type="ChEBI" id="CHEBI:18420"/>
        <label>4</label>
    </ligand>
</feature>
<feature type="binding site" evidence="16">
    <location>
        <position position="774"/>
    </location>
    <ligand>
        <name>ATP</name>
        <dbReference type="ChEBI" id="CHEBI:30616"/>
        <label>2</label>
    </ligand>
</feature>
<sequence>MKRKLEKILVIGSGPIVIGQAAEFDYAGTQACRALKEQGYQVILINSNPATVMTDREIADKIYIEPLNLKTLKRIIEIERPDGILGTLGGQIGLNLLVELGSQGILKKYNVKVLGTSLMSIQQAEDREKFRQLMHKIQEPVLESYNVSELQDVLWAAEKIGYPVIVRPAYTLGGSGGGTASNKEELIEIAKKGFSQSPLGQILIEKSIIGWKEIEYEVVRDNNDNCITICNMENIDPVGIHTGDSIVVAPSQTLSDQEYQMLRRAAIKIVRALAIRGACNVQFALDPNSNQYYVIEVNTRVSRSSALASKATGYPIAKVAALIAIGLNLDQITNPITGKTTACFEPSLDYVVCKIPRWPFDKFDSANRNLGTQMKATGEVMAIGRNFASALMKAVRSLDSGFIGLYSKKIHQLEDRKLLDKLKNPDDERIFALAEGFRRGWSLERLNQLTGINPFFLTHIDFLVRMEKRLKREKLTGQLLKEAKVAGFTDWEIGVLTGKNETEIRALRKKENIEPVYKMVDTCAGEFKATTPYFYSTYEDENEVEVSGERKILVIGSGPIRIGQGIEFDYCSVHAIMTARKLGYTALVINNNPETVSTDFDVSDRLYFEPLTLEDVLNVVQLEKPEGIIIQFGGQTAINLAEDLYKHGVPILGTDVTQINICEDREKFYQLMEELQIPVPKGKVAYNADQVWKQMDTVGYPVLVRPSYVLGGQAMEVIETPQKLEEYLQKYEFKPGLPLLLDPYITGIEVEVDAVCDSKDVLIPGIMEHIERAGIHSGDSITVFPGKRLSSRVKKRIAEMTILVGKGLKIKGIYNIQFIVTPDEEVYILEVNPRSSRTVPFLSKVTGVPMVQIATQVILGAKLRELGYGTGILKEPEITAVKAPVFSFAKLDGLDPVLGPEMKSTGEVMGLGKDMAEALLKALEGTGKFQPETKALLVTIGDEDKEQILPWIRKLYQLGFKIYATRGTGFFLRQNGIDNTIVEKVGKGEKDIIDLIQEQKIDYIFNTPSKNGETGQLIDGYRIRRKAVEFGIPIFTNLDSIQAFSEALEHALKLGWTLEPISLCAIERRL</sequence>
<keyword evidence="4 16" id="KW-0055">Arginine biosynthesis</keyword>
<feature type="binding site" evidence="16">
    <location>
        <position position="830"/>
    </location>
    <ligand>
        <name>Mn(2+)</name>
        <dbReference type="ChEBI" id="CHEBI:29035"/>
        <label>3</label>
    </ligand>
</feature>
<feature type="binding site" evidence="16">
    <location>
        <position position="705"/>
    </location>
    <ligand>
        <name>ATP</name>
        <dbReference type="ChEBI" id="CHEBI:30616"/>
        <label>2</label>
    </ligand>
</feature>
<comment type="cofactor">
    <cofactor evidence="16">
        <name>Mg(2+)</name>
        <dbReference type="ChEBI" id="CHEBI:18420"/>
    </cofactor>
    <cofactor evidence="16">
        <name>Mn(2+)</name>
        <dbReference type="ChEBI" id="CHEBI:29035"/>
    </cofactor>
    <text evidence="16">Binds 4 Mg(2+) or Mn(2+) ions per subunit.</text>
</comment>
<dbReference type="Proteomes" id="UP000267250">
    <property type="component" value="Chromosome"/>
</dbReference>
<keyword evidence="6 16" id="KW-0028">Amino-acid biosynthesis</keyword>
<feature type="binding site" evidence="16">
    <location>
        <position position="240"/>
    </location>
    <ligand>
        <name>ATP</name>
        <dbReference type="ChEBI" id="CHEBI:30616"/>
        <label>1</label>
    </ligand>
</feature>
<dbReference type="NCBIfam" id="TIGR01369">
    <property type="entry name" value="CPSaseII_lrg"/>
    <property type="match status" value="1"/>
</dbReference>
<evidence type="ECO:0000256" key="4">
    <source>
        <dbReference type="ARBA" id="ARBA00022571"/>
    </source>
</evidence>
<keyword evidence="13" id="KW-0464">Manganese</keyword>
<evidence type="ECO:0000256" key="10">
    <source>
        <dbReference type="ARBA" id="ARBA00022840"/>
    </source>
</evidence>
<dbReference type="GO" id="GO:0044205">
    <property type="term" value="P:'de novo' UMP biosynthetic process"/>
    <property type="evidence" value="ECO:0007669"/>
    <property type="project" value="UniProtKB-UniRule"/>
</dbReference>
<dbReference type="RefSeq" id="WP_127016338.1">
    <property type="nucleotide sequence ID" value="NZ_CP016379.1"/>
</dbReference>
<dbReference type="Gene3D" id="3.30.470.20">
    <property type="entry name" value="ATP-grasp fold, B domain"/>
    <property type="match status" value="2"/>
</dbReference>
<dbReference type="InterPro" id="IPR011607">
    <property type="entry name" value="MGS-like_dom"/>
</dbReference>
<dbReference type="InterPro" id="IPR033937">
    <property type="entry name" value="MGS_CPS_CarB"/>
</dbReference>
<dbReference type="Pfam" id="PF02142">
    <property type="entry name" value="MGS"/>
    <property type="match status" value="1"/>
</dbReference>
<comment type="catalytic activity">
    <reaction evidence="15 16">
        <text>hydrogencarbonate + L-glutamine + 2 ATP + H2O = carbamoyl phosphate + L-glutamate + 2 ADP + phosphate + 2 H(+)</text>
        <dbReference type="Rhea" id="RHEA:18633"/>
        <dbReference type="ChEBI" id="CHEBI:15377"/>
        <dbReference type="ChEBI" id="CHEBI:15378"/>
        <dbReference type="ChEBI" id="CHEBI:17544"/>
        <dbReference type="ChEBI" id="CHEBI:29985"/>
        <dbReference type="ChEBI" id="CHEBI:30616"/>
        <dbReference type="ChEBI" id="CHEBI:43474"/>
        <dbReference type="ChEBI" id="CHEBI:58228"/>
        <dbReference type="ChEBI" id="CHEBI:58359"/>
        <dbReference type="ChEBI" id="CHEBI:456216"/>
        <dbReference type="EC" id="6.3.5.5"/>
    </reaction>
</comment>
<dbReference type="OrthoDB" id="9804197at2"/>
<feature type="region of interest" description="Allosteric domain" evidence="16">
    <location>
        <begin position="928"/>
        <end position="1070"/>
    </location>
</feature>
<feature type="region of interest" description="Carboxyphosphate synthetic domain" evidence="16">
    <location>
        <begin position="1"/>
        <end position="399"/>
    </location>
</feature>
<feature type="binding site" evidence="16">
    <location>
        <position position="213"/>
    </location>
    <ligand>
        <name>ATP</name>
        <dbReference type="ChEBI" id="CHEBI:30616"/>
        <label>1</label>
    </ligand>
</feature>
<evidence type="ECO:0000256" key="15">
    <source>
        <dbReference type="ARBA" id="ARBA00048816"/>
    </source>
</evidence>
<feature type="binding site" evidence="16">
    <location>
        <position position="775"/>
    </location>
    <ligand>
        <name>ATP</name>
        <dbReference type="ChEBI" id="CHEBI:30616"/>
        <label>2</label>
    </ligand>
</feature>
<dbReference type="FunFam" id="1.10.1030.10:FF:000002">
    <property type="entry name" value="Carbamoyl-phosphate synthase large chain"/>
    <property type="match status" value="1"/>
</dbReference>
<feature type="binding site" evidence="16">
    <location>
        <position position="298"/>
    </location>
    <ligand>
        <name>Mg(2+)</name>
        <dbReference type="ChEBI" id="CHEBI:18420"/>
        <label>2</label>
    </ligand>
</feature>
<evidence type="ECO:0000313" key="20">
    <source>
        <dbReference type="Proteomes" id="UP000267250"/>
    </source>
</evidence>
<dbReference type="InterPro" id="IPR006275">
    <property type="entry name" value="CPSase_lsu"/>
</dbReference>
<evidence type="ECO:0000256" key="14">
    <source>
        <dbReference type="ARBA" id="ARBA00047359"/>
    </source>
</evidence>
<keyword evidence="8 16" id="KW-0677">Repeat</keyword>
<feature type="binding site" evidence="16">
    <location>
        <position position="296"/>
    </location>
    <ligand>
        <name>Mg(2+)</name>
        <dbReference type="ChEBI" id="CHEBI:18420"/>
        <label>1</label>
    </ligand>
</feature>
<feature type="binding site" evidence="16">
    <location>
        <position position="174"/>
    </location>
    <ligand>
        <name>ATP</name>
        <dbReference type="ChEBI" id="CHEBI:30616"/>
        <label>1</label>
    </ligand>
</feature>
<evidence type="ECO:0000256" key="6">
    <source>
        <dbReference type="ARBA" id="ARBA00022605"/>
    </source>
</evidence>
<evidence type="ECO:0000259" key="18">
    <source>
        <dbReference type="PROSITE" id="PS51855"/>
    </source>
</evidence>
<comment type="catalytic activity">
    <reaction evidence="14 16">
        <text>hydrogencarbonate + NH4(+) + 2 ATP = carbamoyl phosphate + 2 ADP + phosphate + 2 H(+)</text>
        <dbReference type="Rhea" id="RHEA:18029"/>
        <dbReference type="ChEBI" id="CHEBI:15378"/>
        <dbReference type="ChEBI" id="CHEBI:17544"/>
        <dbReference type="ChEBI" id="CHEBI:28938"/>
        <dbReference type="ChEBI" id="CHEBI:30616"/>
        <dbReference type="ChEBI" id="CHEBI:43474"/>
        <dbReference type="ChEBI" id="CHEBI:58228"/>
        <dbReference type="ChEBI" id="CHEBI:456216"/>
        <dbReference type="EC" id="6.3.4.16"/>
    </reaction>
</comment>
<organism evidence="19 20">
    <name type="scientific">Anoxybacter fermentans</name>
    <dbReference type="NCBI Taxonomy" id="1323375"/>
    <lineage>
        <taxon>Bacteria</taxon>
        <taxon>Bacillati</taxon>
        <taxon>Bacillota</taxon>
        <taxon>Clostridia</taxon>
        <taxon>Halanaerobiales</taxon>
        <taxon>Anoxybacter</taxon>
    </lineage>
</organism>
<evidence type="ECO:0000256" key="3">
    <source>
        <dbReference type="ARBA" id="ARBA00009799"/>
    </source>
</evidence>
<evidence type="ECO:0000259" key="17">
    <source>
        <dbReference type="PROSITE" id="PS50975"/>
    </source>
</evidence>
<evidence type="ECO:0000313" key="19">
    <source>
        <dbReference type="EMBL" id="AZR73007.1"/>
    </source>
</evidence>
<feature type="binding site" evidence="16">
    <location>
        <position position="296"/>
    </location>
    <ligand>
        <name>Mg(2+)</name>
        <dbReference type="ChEBI" id="CHEBI:18420"/>
        <label>2</label>
    </ligand>
</feature>
<feature type="binding site" evidence="16">
    <location>
        <position position="830"/>
    </location>
    <ligand>
        <name>Mg(2+)</name>
        <dbReference type="ChEBI" id="CHEBI:18420"/>
        <label>3</label>
    </ligand>
</feature>
<evidence type="ECO:0000256" key="1">
    <source>
        <dbReference type="ARBA" id="ARBA00001936"/>
    </source>
</evidence>